<dbReference type="InterPro" id="IPR036661">
    <property type="entry name" value="Luciferase-like_sf"/>
</dbReference>
<dbReference type="PANTHER" id="PTHR30137">
    <property type="entry name" value="LUCIFERASE-LIKE MONOOXYGENASE"/>
    <property type="match status" value="1"/>
</dbReference>
<dbReference type="NCBIfam" id="TIGR03558">
    <property type="entry name" value="oxido_grp_1"/>
    <property type="match status" value="1"/>
</dbReference>
<dbReference type="OrthoDB" id="9780518at2"/>
<feature type="domain" description="Luciferase-like" evidence="2">
    <location>
        <begin position="15"/>
        <end position="304"/>
    </location>
</feature>
<name>A0A1W1UQI9_9DEIO</name>
<dbReference type="InterPro" id="IPR019949">
    <property type="entry name" value="CmoO-like"/>
</dbReference>
<dbReference type="Gene3D" id="3.20.20.30">
    <property type="entry name" value="Luciferase-like domain"/>
    <property type="match status" value="1"/>
</dbReference>
<comment type="similarity">
    <text evidence="1">To bacterial alkanal monooxygenase alpha and beta chains.</text>
</comment>
<dbReference type="InterPro" id="IPR050766">
    <property type="entry name" value="Bact_Lucif_Oxidored"/>
</dbReference>
<dbReference type="GO" id="GO:0016705">
    <property type="term" value="F:oxidoreductase activity, acting on paired donors, with incorporation or reduction of molecular oxygen"/>
    <property type="evidence" value="ECO:0007669"/>
    <property type="project" value="InterPro"/>
</dbReference>
<accession>A0A1W1UQI9</accession>
<dbReference type="RefSeq" id="WP_084046434.1">
    <property type="nucleotide sequence ID" value="NZ_FWWU01000006.1"/>
</dbReference>
<dbReference type="AlphaFoldDB" id="A0A1W1UQI9"/>
<dbReference type="PANTHER" id="PTHR30137:SF6">
    <property type="entry name" value="LUCIFERASE-LIKE MONOOXYGENASE"/>
    <property type="match status" value="1"/>
</dbReference>
<evidence type="ECO:0000256" key="1">
    <source>
        <dbReference type="ARBA" id="ARBA00007789"/>
    </source>
</evidence>
<dbReference type="STRING" id="695939.SAMN00790413_04345"/>
<gene>
    <name evidence="3" type="ORF">SAMN00790413_04345</name>
</gene>
<dbReference type="CDD" id="cd00347">
    <property type="entry name" value="Flavin_utilizing_monoxygenases"/>
    <property type="match status" value="1"/>
</dbReference>
<dbReference type="EMBL" id="FWWU01000006">
    <property type="protein sequence ID" value="SMB83303.1"/>
    <property type="molecule type" value="Genomic_DNA"/>
</dbReference>
<organism evidence="3 4">
    <name type="scientific">Deinococcus hopiensis KR-140</name>
    <dbReference type="NCBI Taxonomy" id="695939"/>
    <lineage>
        <taxon>Bacteria</taxon>
        <taxon>Thermotogati</taxon>
        <taxon>Deinococcota</taxon>
        <taxon>Deinococci</taxon>
        <taxon>Deinococcales</taxon>
        <taxon>Deinococcaceae</taxon>
        <taxon>Deinococcus</taxon>
    </lineage>
</organism>
<keyword evidence="4" id="KW-1185">Reference proteome</keyword>
<dbReference type="Proteomes" id="UP000192582">
    <property type="component" value="Unassembled WGS sequence"/>
</dbReference>
<dbReference type="SUPFAM" id="SSF51679">
    <property type="entry name" value="Bacterial luciferase-like"/>
    <property type="match status" value="1"/>
</dbReference>
<dbReference type="GO" id="GO:0005829">
    <property type="term" value="C:cytosol"/>
    <property type="evidence" value="ECO:0007669"/>
    <property type="project" value="TreeGrafter"/>
</dbReference>
<evidence type="ECO:0000313" key="4">
    <source>
        <dbReference type="Proteomes" id="UP000192582"/>
    </source>
</evidence>
<proteinExistence type="predicted"/>
<dbReference type="Pfam" id="PF00296">
    <property type="entry name" value="Bac_luciferase"/>
    <property type="match status" value="1"/>
</dbReference>
<evidence type="ECO:0000259" key="2">
    <source>
        <dbReference type="Pfam" id="PF00296"/>
    </source>
</evidence>
<reference evidence="3 4" key="1">
    <citation type="submission" date="2017-04" db="EMBL/GenBank/DDBJ databases">
        <authorList>
            <person name="Afonso C.L."/>
            <person name="Miller P.J."/>
            <person name="Scott M.A."/>
            <person name="Spackman E."/>
            <person name="Goraichik I."/>
            <person name="Dimitrov K.M."/>
            <person name="Suarez D.L."/>
            <person name="Swayne D.E."/>
        </authorList>
    </citation>
    <scope>NUCLEOTIDE SEQUENCE [LARGE SCALE GENOMIC DNA]</scope>
    <source>
        <strain evidence="3 4">KR-140</strain>
    </source>
</reference>
<dbReference type="InterPro" id="IPR011251">
    <property type="entry name" value="Luciferase-like_dom"/>
</dbReference>
<sequence>MSLTLSVLDVSPVPEGGTGADAVRQTLEYADLAEALGYARFWLAEHHNMPGFAGVAPEVLIGVIAARTRRIRVGSGGVLLPNYAPLKVAEVFRTLEALTPGRIDLGIGRAPKMDPRSALALRGSEDRLRAADDIGRQVEELEGYAEVAPSPFAPDHPLFDVRASPEGAPLPPVWLLGSGQLSAGIAARHGRGFAAAHHFSPLESEAAVRTYREHFVPSVAFPFPYAVATVSVIAADTAELAEGLARASQLAFLRRLNGERRPAPTVEEARAHTFTPEEEEKLRPFAPLHGTPDRVRAELTALARRLNVNELMVSTVVADVARRRRSLELIADALGLLGRRQALAAL</sequence>
<evidence type="ECO:0000313" key="3">
    <source>
        <dbReference type="EMBL" id="SMB83303.1"/>
    </source>
</evidence>
<protein>
    <submittedName>
        <fullName evidence="3">Luciferase family oxidoreductase, group 1</fullName>
    </submittedName>
</protein>